<sequence>MWQPADIALKEPDLEVGMAFKDATIDHIHDSDLQLERNTHLPLRTVLKQLVNPQRGRPRV</sequence>
<name>A0A6J7LSQ1_9ZZZZ</name>
<dbReference type="EMBL" id="CAFBOG010000026">
    <property type="protein sequence ID" value="CAB4971481.1"/>
    <property type="molecule type" value="Genomic_DNA"/>
</dbReference>
<organism evidence="1">
    <name type="scientific">freshwater metagenome</name>
    <dbReference type="NCBI Taxonomy" id="449393"/>
    <lineage>
        <taxon>unclassified sequences</taxon>
        <taxon>metagenomes</taxon>
        <taxon>ecological metagenomes</taxon>
    </lineage>
</organism>
<reference evidence="1" key="1">
    <citation type="submission" date="2020-05" db="EMBL/GenBank/DDBJ databases">
        <authorList>
            <person name="Chiriac C."/>
            <person name="Salcher M."/>
            <person name="Ghai R."/>
            <person name="Kavagutti S V."/>
        </authorList>
    </citation>
    <scope>NUCLEOTIDE SEQUENCE</scope>
</reference>
<gene>
    <name evidence="1" type="ORF">UFOPK3914_00438</name>
</gene>
<protein>
    <submittedName>
        <fullName evidence="1">Unannotated protein</fullName>
    </submittedName>
</protein>
<evidence type="ECO:0000313" key="1">
    <source>
        <dbReference type="EMBL" id="CAB4971481.1"/>
    </source>
</evidence>
<proteinExistence type="predicted"/>
<accession>A0A6J7LSQ1</accession>
<dbReference type="AlphaFoldDB" id="A0A6J7LSQ1"/>